<sequence length="112" mass="12491">MATTVDMQVVKSKLEQIIADKFAIGNERSAHIENCELEGEVLNFKVSVRSKEVKKERNTGIRITVFSITYDVRGQVNLFNPDPDDVKVCVHAPSPVNLVCVKASEIARFIMA</sequence>
<organism evidence="1 2">
    <name type="scientific">Paenibacillus kribbensis</name>
    <dbReference type="NCBI Taxonomy" id="172713"/>
    <lineage>
        <taxon>Bacteria</taxon>
        <taxon>Bacillati</taxon>
        <taxon>Bacillota</taxon>
        <taxon>Bacilli</taxon>
        <taxon>Bacillales</taxon>
        <taxon>Paenibacillaceae</taxon>
        <taxon>Paenibacillus</taxon>
    </lineage>
</organism>
<proteinExistence type="predicted"/>
<dbReference type="EMBL" id="CP020028">
    <property type="protein sequence ID" value="ASR46821.1"/>
    <property type="molecule type" value="Genomic_DNA"/>
</dbReference>
<keyword evidence="2" id="KW-1185">Reference proteome</keyword>
<accession>A0A222WM12</accession>
<evidence type="ECO:0000313" key="2">
    <source>
        <dbReference type="Proteomes" id="UP000214666"/>
    </source>
</evidence>
<evidence type="ECO:0000313" key="1">
    <source>
        <dbReference type="EMBL" id="ASR46821.1"/>
    </source>
</evidence>
<dbReference type="AlphaFoldDB" id="A0A222WM12"/>
<reference evidence="1 2" key="1">
    <citation type="submission" date="2017-03" db="EMBL/GenBank/DDBJ databases">
        <title>Complete genome sequence of Paenibacillus Kribbensis producing bioflocculants.</title>
        <authorList>
            <person name="Lee H.-G."/>
            <person name="Oh H.-M."/>
        </authorList>
    </citation>
    <scope>NUCLEOTIDE SEQUENCE [LARGE SCALE GENOMIC DNA]</scope>
    <source>
        <strain evidence="1 2">AM49</strain>
    </source>
</reference>
<dbReference type="KEGG" id="pkb:B4V02_09080"/>
<dbReference type="RefSeq" id="WP_094154541.1">
    <property type="nucleotide sequence ID" value="NZ_CP020028.1"/>
</dbReference>
<dbReference type="Proteomes" id="UP000214666">
    <property type="component" value="Chromosome"/>
</dbReference>
<name>A0A222WM12_9BACL</name>
<gene>
    <name evidence="1" type="ORF">B4V02_09080</name>
</gene>
<protein>
    <submittedName>
        <fullName evidence="1">Uncharacterized protein</fullName>
    </submittedName>
</protein>